<feature type="region of interest" description="Disordered" evidence="11">
    <location>
        <begin position="336"/>
        <end position="358"/>
    </location>
</feature>
<comment type="similarity">
    <text evidence="2">Belongs to the GLE1 family.</text>
</comment>
<dbReference type="PANTHER" id="PTHR12960">
    <property type="entry name" value="GLE-1-RELATED"/>
    <property type="match status" value="1"/>
</dbReference>
<dbReference type="GO" id="GO:0005543">
    <property type="term" value="F:phospholipid binding"/>
    <property type="evidence" value="ECO:0007669"/>
    <property type="project" value="TreeGrafter"/>
</dbReference>
<evidence type="ECO:0000256" key="6">
    <source>
        <dbReference type="ARBA" id="ARBA00023010"/>
    </source>
</evidence>
<dbReference type="OrthoDB" id="420884at2759"/>
<name>A0A9Q3JDN8_9BASI</name>
<protein>
    <recommendedName>
        <fullName evidence="9">mRNA export factor GLE1</fullName>
    </recommendedName>
    <alternativeName>
        <fullName evidence="10">Nucleoporin GLE1</fullName>
    </alternativeName>
</protein>
<evidence type="ECO:0000256" key="3">
    <source>
        <dbReference type="ARBA" id="ARBA00022448"/>
    </source>
</evidence>
<dbReference type="EMBL" id="AVOT02070813">
    <property type="protein sequence ID" value="MBW0561293.1"/>
    <property type="molecule type" value="Genomic_DNA"/>
</dbReference>
<dbReference type="Proteomes" id="UP000765509">
    <property type="component" value="Unassembled WGS sequence"/>
</dbReference>
<keyword evidence="6" id="KW-0811">Translocation</keyword>
<sequence length="687" mass="79212">MRFAVPSSDSDIDSSSDSNSSSKQIDGFNNSINQINQSITKKINNLKSNLISSSNSSKFIPLNSNQSNKKFIQSHSKKNQKSNGPYCVGLPVPTSETTPSPFALSRAKSKSTSFGFSRPKSTLKIQLDDEFVSLSEVSQEDLNTDHDEIDSEEEQWPISRLKSTQSNNLSARIDQNLPSHILPDDDMVQVWEAKERQSTYQLSMRNALARRKHFEGIHARTLEKANETNQRQYKQKMDELSEILGRIGLDKEKEMRMVAESFEKREKERSRLFESLILEAEKVEQEEILRQARIKQQEAARKAELERQEAIKKKELDERAKQAAELARLQEQKLKEHLENQKKEQERKNQEKERKKKEEELLNRLDDLKIVKETYEKFHQTMQHVKSTVLPNVSLNDAYRAFCRQAKRKITPKVGQLTNSSRQIEKVILELGDVLKETRKSSKDVYLWSCNHLSKALIKQAETEITAKLSTAYPMARLVLGLILVGYQELGDILMARLVKKCYFVTAYRPVMSTGQSMAEYRKQLGFQPESQEESGVQYSARMAGILALYAAIAQTDPRDVVPSLKDRVADDQIQRIPPQLRLDFSWCWFSYMLKLPMIQLSSTPQLISTYIEIAGARMYEIYGKQYLKLLSVILNEGIKNQKAQFNWNECKPSISRLETLLEDLVSQNNHQEKLVDGRYYENKTKF</sequence>
<dbReference type="GO" id="GO:0031369">
    <property type="term" value="F:translation initiation factor binding"/>
    <property type="evidence" value="ECO:0007669"/>
    <property type="project" value="TreeGrafter"/>
</dbReference>
<evidence type="ECO:0000256" key="10">
    <source>
        <dbReference type="ARBA" id="ARBA00029983"/>
    </source>
</evidence>
<feature type="region of interest" description="Disordered" evidence="11">
    <location>
        <begin position="1"/>
        <end position="29"/>
    </location>
</feature>
<feature type="compositionally biased region" description="Low complexity" evidence="11">
    <location>
        <begin position="7"/>
        <end position="22"/>
    </location>
</feature>
<evidence type="ECO:0000313" key="12">
    <source>
        <dbReference type="EMBL" id="MBW0561293.1"/>
    </source>
</evidence>
<evidence type="ECO:0000256" key="9">
    <source>
        <dbReference type="ARBA" id="ARBA00026227"/>
    </source>
</evidence>
<keyword evidence="5" id="KW-0653">Protein transport</keyword>
<dbReference type="GO" id="GO:0015031">
    <property type="term" value="P:protein transport"/>
    <property type="evidence" value="ECO:0007669"/>
    <property type="project" value="UniProtKB-KW"/>
</dbReference>
<keyword evidence="8" id="KW-0539">Nucleus</keyword>
<dbReference type="PANTHER" id="PTHR12960:SF0">
    <property type="entry name" value="MRNA EXPORT FACTOR GLE1"/>
    <property type="match status" value="1"/>
</dbReference>
<dbReference type="InterPro" id="IPR012476">
    <property type="entry name" value="GLE1"/>
</dbReference>
<comment type="caution">
    <text evidence="12">The sequence shown here is derived from an EMBL/GenBank/DDBJ whole genome shotgun (WGS) entry which is preliminary data.</text>
</comment>
<proteinExistence type="inferred from homology"/>
<evidence type="ECO:0000256" key="5">
    <source>
        <dbReference type="ARBA" id="ARBA00022927"/>
    </source>
</evidence>
<dbReference type="GO" id="GO:0016973">
    <property type="term" value="P:poly(A)+ mRNA export from nucleus"/>
    <property type="evidence" value="ECO:0007669"/>
    <property type="project" value="InterPro"/>
</dbReference>
<dbReference type="GO" id="GO:0005737">
    <property type="term" value="C:cytoplasm"/>
    <property type="evidence" value="ECO:0007669"/>
    <property type="project" value="TreeGrafter"/>
</dbReference>
<dbReference type="GO" id="GO:0000822">
    <property type="term" value="F:inositol hexakisphosphate binding"/>
    <property type="evidence" value="ECO:0007669"/>
    <property type="project" value="TreeGrafter"/>
</dbReference>
<keyword evidence="7" id="KW-0906">Nuclear pore complex</keyword>
<evidence type="ECO:0000256" key="7">
    <source>
        <dbReference type="ARBA" id="ARBA00023132"/>
    </source>
</evidence>
<keyword evidence="3" id="KW-0813">Transport</keyword>
<accession>A0A9Q3JDN8</accession>
<evidence type="ECO:0000256" key="1">
    <source>
        <dbReference type="ARBA" id="ARBA00004567"/>
    </source>
</evidence>
<dbReference type="Gene3D" id="1.25.40.510">
    <property type="entry name" value="GLE1-like"/>
    <property type="match status" value="1"/>
</dbReference>
<dbReference type="Pfam" id="PF07817">
    <property type="entry name" value="GLE1"/>
    <property type="match status" value="1"/>
</dbReference>
<dbReference type="GO" id="GO:0044614">
    <property type="term" value="C:nuclear pore cytoplasmic filaments"/>
    <property type="evidence" value="ECO:0007669"/>
    <property type="project" value="TreeGrafter"/>
</dbReference>
<comment type="subcellular location">
    <subcellularLocation>
        <location evidence="1">Nucleus</location>
        <location evidence="1">Nuclear pore complex</location>
    </subcellularLocation>
</comment>
<evidence type="ECO:0000256" key="2">
    <source>
        <dbReference type="ARBA" id="ARBA00011056"/>
    </source>
</evidence>
<gene>
    <name evidence="12" type="ORF">O181_101008</name>
</gene>
<evidence type="ECO:0000256" key="11">
    <source>
        <dbReference type="SAM" id="MobiDB-lite"/>
    </source>
</evidence>
<keyword evidence="4" id="KW-0509">mRNA transport</keyword>
<dbReference type="AlphaFoldDB" id="A0A9Q3JDN8"/>
<organism evidence="12 13">
    <name type="scientific">Austropuccinia psidii MF-1</name>
    <dbReference type="NCBI Taxonomy" id="1389203"/>
    <lineage>
        <taxon>Eukaryota</taxon>
        <taxon>Fungi</taxon>
        <taxon>Dikarya</taxon>
        <taxon>Basidiomycota</taxon>
        <taxon>Pucciniomycotina</taxon>
        <taxon>Pucciniomycetes</taxon>
        <taxon>Pucciniales</taxon>
        <taxon>Sphaerophragmiaceae</taxon>
        <taxon>Austropuccinia</taxon>
    </lineage>
</organism>
<keyword evidence="13" id="KW-1185">Reference proteome</keyword>
<dbReference type="InterPro" id="IPR038506">
    <property type="entry name" value="GLE1-like_sf"/>
</dbReference>
<reference evidence="12" key="1">
    <citation type="submission" date="2021-03" db="EMBL/GenBank/DDBJ databases">
        <title>Draft genome sequence of rust myrtle Austropuccinia psidii MF-1, a brazilian biotype.</title>
        <authorList>
            <person name="Quecine M.C."/>
            <person name="Pachon D.M.R."/>
            <person name="Bonatelli M.L."/>
            <person name="Correr F.H."/>
            <person name="Franceschini L.M."/>
            <person name="Leite T.F."/>
            <person name="Margarido G.R.A."/>
            <person name="Almeida C.A."/>
            <person name="Ferrarezi J.A."/>
            <person name="Labate C.A."/>
        </authorList>
    </citation>
    <scope>NUCLEOTIDE SEQUENCE</scope>
    <source>
        <strain evidence="12">MF-1</strain>
    </source>
</reference>
<evidence type="ECO:0000256" key="4">
    <source>
        <dbReference type="ARBA" id="ARBA00022816"/>
    </source>
</evidence>
<feature type="region of interest" description="Disordered" evidence="11">
    <location>
        <begin position="138"/>
        <end position="160"/>
    </location>
</feature>
<evidence type="ECO:0000256" key="8">
    <source>
        <dbReference type="ARBA" id="ARBA00023242"/>
    </source>
</evidence>
<evidence type="ECO:0000313" key="13">
    <source>
        <dbReference type="Proteomes" id="UP000765509"/>
    </source>
</evidence>